<dbReference type="EMBL" id="ML735225">
    <property type="protein sequence ID" value="KAE8394081.1"/>
    <property type="molecule type" value="Genomic_DNA"/>
</dbReference>
<evidence type="ECO:0000256" key="1">
    <source>
        <dbReference type="SAM" id="SignalP"/>
    </source>
</evidence>
<gene>
    <name evidence="2" type="ORF">BDV23DRAFT_16667</name>
</gene>
<sequence>MCVCVCVCVSFLRMSGAIAPLTESDTQILMALYLTRNSTCKTNKRSTRAAPVALFMYIICKPDITLPESTSKSKKPPPDGPVCRFETSKYIGQSKNIHNLYATAG</sequence>
<feature type="signal peptide" evidence="1">
    <location>
        <begin position="1"/>
        <end position="17"/>
    </location>
</feature>
<reference evidence="2" key="1">
    <citation type="submission" date="2019-04" db="EMBL/GenBank/DDBJ databases">
        <title>Friends and foes A comparative genomics studyof 23 Aspergillus species from section Flavi.</title>
        <authorList>
            <consortium name="DOE Joint Genome Institute"/>
            <person name="Kjaerbolling I."/>
            <person name="Vesth T."/>
            <person name="Frisvad J.C."/>
            <person name="Nybo J.L."/>
            <person name="Theobald S."/>
            <person name="Kildgaard S."/>
            <person name="Isbrandt T."/>
            <person name="Kuo A."/>
            <person name="Sato A."/>
            <person name="Lyhne E.K."/>
            <person name="Kogle M.E."/>
            <person name="Wiebenga A."/>
            <person name="Kun R.S."/>
            <person name="Lubbers R.J."/>
            <person name="Makela M.R."/>
            <person name="Barry K."/>
            <person name="Chovatia M."/>
            <person name="Clum A."/>
            <person name="Daum C."/>
            <person name="Haridas S."/>
            <person name="He G."/>
            <person name="LaButti K."/>
            <person name="Lipzen A."/>
            <person name="Mondo S."/>
            <person name="Riley R."/>
            <person name="Salamov A."/>
            <person name="Simmons B.A."/>
            <person name="Magnuson J.K."/>
            <person name="Henrissat B."/>
            <person name="Mortensen U.H."/>
            <person name="Larsen T.O."/>
            <person name="Devries R.P."/>
            <person name="Grigoriev I.V."/>
            <person name="Machida M."/>
            <person name="Baker S.E."/>
            <person name="Andersen M.R."/>
        </authorList>
    </citation>
    <scope>NUCLEOTIDE SEQUENCE [LARGE SCALE GENOMIC DNA]</scope>
    <source>
        <strain evidence="2">IBT 14317</strain>
    </source>
</reference>
<protein>
    <recommendedName>
        <fullName evidence="3">Secreted protein</fullName>
    </recommendedName>
</protein>
<evidence type="ECO:0000313" key="2">
    <source>
        <dbReference type="EMBL" id="KAE8394081.1"/>
    </source>
</evidence>
<dbReference type="Proteomes" id="UP000326877">
    <property type="component" value="Unassembled WGS sequence"/>
</dbReference>
<dbReference type="AlphaFoldDB" id="A0A5N7CIQ2"/>
<proteinExistence type="predicted"/>
<accession>A0A5N7CIQ2</accession>
<feature type="chain" id="PRO_5024892155" description="Secreted protein" evidence="1">
    <location>
        <begin position="18"/>
        <end position="105"/>
    </location>
</feature>
<organism evidence="2">
    <name type="scientific">Petromyces alliaceus</name>
    <name type="common">Aspergillus alliaceus</name>
    <dbReference type="NCBI Taxonomy" id="209559"/>
    <lineage>
        <taxon>Eukaryota</taxon>
        <taxon>Fungi</taxon>
        <taxon>Dikarya</taxon>
        <taxon>Ascomycota</taxon>
        <taxon>Pezizomycotina</taxon>
        <taxon>Eurotiomycetes</taxon>
        <taxon>Eurotiomycetidae</taxon>
        <taxon>Eurotiales</taxon>
        <taxon>Aspergillaceae</taxon>
        <taxon>Aspergillus</taxon>
        <taxon>Aspergillus subgen. Circumdati</taxon>
    </lineage>
</organism>
<evidence type="ECO:0008006" key="3">
    <source>
        <dbReference type="Google" id="ProtNLM"/>
    </source>
</evidence>
<keyword evidence="1" id="KW-0732">Signal</keyword>
<name>A0A5N7CIQ2_PETAA</name>